<evidence type="ECO:0000256" key="1">
    <source>
        <dbReference type="ARBA" id="ARBA00023015"/>
    </source>
</evidence>
<comment type="caution">
    <text evidence="5">The sequence shown here is derived from an EMBL/GenBank/DDBJ whole genome shotgun (WGS) entry which is preliminary data.</text>
</comment>
<dbReference type="PANTHER" id="PTHR43130">
    <property type="entry name" value="ARAC-FAMILY TRANSCRIPTIONAL REGULATOR"/>
    <property type="match status" value="1"/>
</dbReference>
<reference evidence="5 6" key="1">
    <citation type="submission" date="2023-07" db="EMBL/GenBank/DDBJ databases">
        <title>Genomic Encyclopedia of Type Strains, Phase IV (KMG-IV): sequencing the most valuable type-strain genomes for metagenomic binning, comparative biology and taxonomic classification.</title>
        <authorList>
            <person name="Goeker M."/>
        </authorList>
    </citation>
    <scope>NUCLEOTIDE SEQUENCE [LARGE SCALE GENOMIC DNA]</scope>
    <source>
        <strain evidence="5 6">DSM 1111</strain>
    </source>
</reference>
<dbReference type="InterPro" id="IPR009057">
    <property type="entry name" value="Homeodomain-like_sf"/>
</dbReference>
<dbReference type="InterPro" id="IPR018060">
    <property type="entry name" value="HTH_AraC"/>
</dbReference>
<keyword evidence="6" id="KW-1185">Reference proteome</keyword>
<name>A0ABU0G3T5_9HYPH</name>
<protein>
    <submittedName>
        <fullName evidence="5">Transcriptional regulator GlxA family with amidase domain</fullName>
    </submittedName>
</protein>
<accession>A0ABU0G3T5</accession>
<dbReference type="Proteomes" id="UP001238496">
    <property type="component" value="Unassembled WGS sequence"/>
</dbReference>
<dbReference type="InterPro" id="IPR029062">
    <property type="entry name" value="Class_I_gatase-like"/>
</dbReference>
<dbReference type="Gene3D" id="1.10.10.60">
    <property type="entry name" value="Homeodomain-like"/>
    <property type="match status" value="2"/>
</dbReference>
<evidence type="ECO:0000256" key="3">
    <source>
        <dbReference type="ARBA" id="ARBA00023163"/>
    </source>
</evidence>
<evidence type="ECO:0000256" key="2">
    <source>
        <dbReference type="ARBA" id="ARBA00023125"/>
    </source>
</evidence>
<dbReference type="PROSITE" id="PS01124">
    <property type="entry name" value="HTH_ARAC_FAMILY_2"/>
    <property type="match status" value="1"/>
</dbReference>
<dbReference type="Pfam" id="PF01965">
    <property type="entry name" value="DJ-1_PfpI"/>
    <property type="match status" value="1"/>
</dbReference>
<dbReference type="Gene3D" id="3.40.50.880">
    <property type="match status" value="1"/>
</dbReference>
<dbReference type="CDD" id="cd03137">
    <property type="entry name" value="GATase1_AraC_1"/>
    <property type="match status" value="1"/>
</dbReference>
<evidence type="ECO:0000259" key="4">
    <source>
        <dbReference type="PROSITE" id="PS01124"/>
    </source>
</evidence>
<evidence type="ECO:0000313" key="5">
    <source>
        <dbReference type="EMBL" id="MDQ0419986.1"/>
    </source>
</evidence>
<keyword evidence="2" id="KW-0238">DNA-binding</keyword>
<dbReference type="EMBL" id="JAUSUW010000002">
    <property type="protein sequence ID" value="MDQ0419986.1"/>
    <property type="molecule type" value="Genomic_DNA"/>
</dbReference>
<dbReference type="PROSITE" id="PS00041">
    <property type="entry name" value="HTH_ARAC_FAMILY_1"/>
    <property type="match status" value="1"/>
</dbReference>
<dbReference type="PANTHER" id="PTHR43130:SF3">
    <property type="entry name" value="HTH-TYPE TRANSCRIPTIONAL REGULATOR RV1931C"/>
    <property type="match status" value="1"/>
</dbReference>
<dbReference type="InterPro" id="IPR052158">
    <property type="entry name" value="INH-QAR"/>
</dbReference>
<feature type="domain" description="HTH araC/xylS-type" evidence="4">
    <location>
        <begin position="235"/>
        <end position="336"/>
    </location>
</feature>
<organism evidence="5 6">
    <name type="scientific">Peteryoungia aggregata LMG 23059</name>
    <dbReference type="NCBI Taxonomy" id="1368425"/>
    <lineage>
        <taxon>Bacteria</taxon>
        <taxon>Pseudomonadati</taxon>
        <taxon>Pseudomonadota</taxon>
        <taxon>Alphaproteobacteria</taxon>
        <taxon>Hyphomicrobiales</taxon>
        <taxon>Rhizobiaceae</taxon>
        <taxon>Peteryoungia</taxon>
    </lineage>
</organism>
<evidence type="ECO:0000313" key="6">
    <source>
        <dbReference type="Proteomes" id="UP001238496"/>
    </source>
</evidence>
<dbReference type="SMART" id="SM00342">
    <property type="entry name" value="HTH_ARAC"/>
    <property type="match status" value="1"/>
</dbReference>
<keyword evidence="3" id="KW-0804">Transcription</keyword>
<dbReference type="SUPFAM" id="SSF46689">
    <property type="entry name" value="Homeodomain-like"/>
    <property type="match status" value="2"/>
</dbReference>
<dbReference type="SUPFAM" id="SSF52317">
    <property type="entry name" value="Class I glutamine amidotransferase-like"/>
    <property type="match status" value="1"/>
</dbReference>
<proteinExistence type="predicted"/>
<dbReference type="Pfam" id="PF12833">
    <property type="entry name" value="HTH_18"/>
    <property type="match status" value="1"/>
</dbReference>
<dbReference type="InterPro" id="IPR018062">
    <property type="entry name" value="HTH_AraC-typ_CS"/>
</dbReference>
<sequence length="340" mass="36329">MSNISQFQPMMMNVTSLRKIVFVGYDGVQALDVVGPMEAFAIANQHLTDTGQSYEIILASPSGGSISCSGLGGLSLGGAIALRDLPSDLDTIIVPGGSEDALRALIFTSELLPWLSTRISGTRRLASVCTGAFVLAAGGYLNGKRATTHWASVALLGELCPQAIIEPDAIFVADPPVFTSAGITAGIDLSLAMIEADFGHKVALAVARQMVLFMRRPGGQSQFSSSLAIQSDVAPRLRSLLHDIIGNPVGDLSGAALAARCGMSERSFSRAFRKQTGSTPAQFVETIRIDRAKLLLESSEWPLARIAERSGFGSLDTLHRVFQKRLSITPAFYRERFAKR</sequence>
<keyword evidence="1" id="KW-0805">Transcription regulation</keyword>
<dbReference type="InterPro" id="IPR002818">
    <property type="entry name" value="DJ-1/PfpI"/>
</dbReference>
<gene>
    <name evidence="5" type="ORF">J2045_000999</name>
</gene>